<dbReference type="PANTHER" id="PTHR43792:SF9">
    <property type="entry name" value="RIBOSOMAL-PROTEIN-ALANINE ACETYLTRANSFERASE"/>
    <property type="match status" value="1"/>
</dbReference>
<dbReference type="InterPro" id="IPR051531">
    <property type="entry name" value="N-acetyltransferase"/>
</dbReference>
<gene>
    <name evidence="2" type="ORF">I8J29_30035</name>
</gene>
<organism evidence="2 3">
    <name type="scientific">Paenibacillus artemisiicola</name>
    <dbReference type="NCBI Taxonomy" id="1172618"/>
    <lineage>
        <taxon>Bacteria</taxon>
        <taxon>Bacillati</taxon>
        <taxon>Bacillota</taxon>
        <taxon>Bacilli</taxon>
        <taxon>Bacillales</taxon>
        <taxon>Paenibacillaceae</taxon>
        <taxon>Paenibacillus</taxon>
    </lineage>
</organism>
<dbReference type="PROSITE" id="PS51186">
    <property type="entry name" value="GNAT"/>
    <property type="match status" value="1"/>
</dbReference>
<sequence length="190" mass="21803">MTMTTRRDFPVLETERLVLRQLRAEDAGELFAYFSLDEVTAYYDLDSFAEPAQAAGLIASWQRRFDRGEGIRWGITLRGDDRVIGTCGFHEWSKAHYKAEVGYELAPAYWRQGLMTEALAAIIPYGFEALGLNRIEAFIDPDNDSSRRLLEKSGLREEGHMRDYYYEKGRFVDAVLFACLKRTHAGKTKV</sequence>
<comment type="caution">
    <text evidence="2">The sequence shown here is derived from an EMBL/GenBank/DDBJ whole genome shotgun (WGS) entry which is preliminary data.</text>
</comment>
<reference evidence="2 3" key="1">
    <citation type="submission" date="2021-03" db="EMBL/GenBank/DDBJ databases">
        <title>Paenibacillus artemisicola MWE-103 whole genome sequence.</title>
        <authorList>
            <person name="Ham Y.J."/>
        </authorList>
    </citation>
    <scope>NUCLEOTIDE SEQUENCE [LARGE SCALE GENOMIC DNA]</scope>
    <source>
        <strain evidence="2 3">MWE-103</strain>
    </source>
</reference>
<dbReference type="InterPro" id="IPR016181">
    <property type="entry name" value="Acyl_CoA_acyltransferase"/>
</dbReference>
<dbReference type="InterPro" id="IPR000182">
    <property type="entry name" value="GNAT_dom"/>
</dbReference>
<accession>A0ABS3WJD3</accession>
<dbReference type="EMBL" id="JAGGDJ010000057">
    <property type="protein sequence ID" value="MBO7748434.1"/>
    <property type="molecule type" value="Genomic_DNA"/>
</dbReference>
<evidence type="ECO:0000313" key="2">
    <source>
        <dbReference type="EMBL" id="MBO7748434.1"/>
    </source>
</evidence>
<name>A0ABS3WJD3_9BACL</name>
<dbReference type="PANTHER" id="PTHR43792">
    <property type="entry name" value="GNAT FAMILY, PUTATIVE (AFU_ORTHOLOGUE AFUA_3G00765)-RELATED-RELATED"/>
    <property type="match status" value="1"/>
</dbReference>
<evidence type="ECO:0000259" key="1">
    <source>
        <dbReference type="PROSITE" id="PS51186"/>
    </source>
</evidence>
<dbReference type="RefSeq" id="WP_208850993.1">
    <property type="nucleotide sequence ID" value="NZ_JAGGDJ010000057.1"/>
</dbReference>
<evidence type="ECO:0000313" key="3">
    <source>
        <dbReference type="Proteomes" id="UP000670947"/>
    </source>
</evidence>
<feature type="domain" description="N-acetyltransferase" evidence="1">
    <location>
        <begin position="17"/>
        <end position="173"/>
    </location>
</feature>
<dbReference type="Gene3D" id="3.40.630.30">
    <property type="match status" value="1"/>
</dbReference>
<dbReference type="SUPFAM" id="SSF55729">
    <property type="entry name" value="Acyl-CoA N-acyltransferases (Nat)"/>
    <property type="match status" value="1"/>
</dbReference>
<protein>
    <submittedName>
        <fullName evidence="2">GNAT family N-acetyltransferase</fullName>
    </submittedName>
</protein>
<dbReference type="Pfam" id="PF13302">
    <property type="entry name" value="Acetyltransf_3"/>
    <property type="match status" value="1"/>
</dbReference>
<proteinExistence type="predicted"/>
<dbReference type="Proteomes" id="UP000670947">
    <property type="component" value="Unassembled WGS sequence"/>
</dbReference>
<keyword evidence="3" id="KW-1185">Reference proteome</keyword>